<dbReference type="PANTHER" id="PTHR19328">
    <property type="entry name" value="HEDGEHOG-INTERACTING PROTEIN"/>
    <property type="match status" value="1"/>
</dbReference>
<dbReference type="Gene3D" id="2.120.10.30">
    <property type="entry name" value="TolB, C-terminal domain"/>
    <property type="match status" value="1"/>
</dbReference>
<evidence type="ECO:0000259" key="2">
    <source>
        <dbReference type="Pfam" id="PF07995"/>
    </source>
</evidence>
<dbReference type="PANTHER" id="PTHR19328:SF13">
    <property type="entry name" value="HIPL1 PROTEIN"/>
    <property type="match status" value="1"/>
</dbReference>
<proteinExistence type="predicted"/>
<accession>A0ABQ5P792</accession>
<evidence type="ECO:0000313" key="4">
    <source>
        <dbReference type="Proteomes" id="UP001291653"/>
    </source>
</evidence>
<sequence>MPKPRRARTALLAGALLVALVAPSAQAAEEVPIADPLPDPTPSRQALVLTEFATLPRSESVPPPTDARLKRWARITHLGEVPDRSGRLFVPDLNGILHFLDRTGASRPYLDVAAAVGPDFWSHQGLGSGLGAVAFHPAFARNGVFYTVHTEGRAALTTKVPDLPAPAGARLHSVVTQWTAADPRAGTFGGTRREVLRLGFANTYHTIQEIGFNPNAAPGSAEYGLLYIGAGDGAAGAGGTVPQDLAVPQGKILRIDPAGTDGPGGKYGVPPANPFARDPAGAATLGEIYAYGLRNPHRFSWDTGGRRQLLVGNVGEHRVEAVYEVRPGDNFGWSNREGPFVYRKADNPTCGVFPLPADDARYGYTYPVAAFDHTPRADRPCGDSGSALVGGFVQRGWQIPELHGVYVYAEGVGGRILASDVREMRRGGPPATTYQLPLVDGATGLPTTMRDLAGHSRVDLRFGTDRSGALYVLSKANGRIWKVTDVVTVP</sequence>
<protein>
    <submittedName>
        <fullName evidence="3">PQQ-dependent sugar dehydrogenase</fullName>
    </submittedName>
</protein>
<gene>
    <name evidence="3" type="ORF">SYYSPA8_28720</name>
</gene>
<feature type="signal peptide" evidence="1">
    <location>
        <begin position="1"/>
        <end position="27"/>
    </location>
</feature>
<dbReference type="InterPro" id="IPR011042">
    <property type="entry name" value="6-blade_b-propeller_TolB-like"/>
</dbReference>
<dbReference type="InterPro" id="IPR011041">
    <property type="entry name" value="Quinoprot_gluc/sorb_DH_b-prop"/>
</dbReference>
<evidence type="ECO:0000256" key="1">
    <source>
        <dbReference type="SAM" id="SignalP"/>
    </source>
</evidence>
<dbReference type="EMBL" id="BSBI01000014">
    <property type="protein sequence ID" value="GLF98363.1"/>
    <property type="molecule type" value="Genomic_DNA"/>
</dbReference>
<organism evidence="3 4">
    <name type="scientific">Streptomyces yaizuensis</name>
    <dbReference type="NCBI Taxonomy" id="2989713"/>
    <lineage>
        <taxon>Bacteria</taxon>
        <taxon>Bacillati</taxon>
        <taxon>Actinomycetota</taxon>
        <taxon>Actinomycetes</taxon>
        <taxon>Kitasatosporales</taxon>
        <taxon>Streptomycetaceae</taxon>
        <taxon>Streptomyces</taxon>
    </lineage>
</organism>
<dbReference type="SUPFAM" id="SSF50952">
    <property type="entry name" value="Soluble quinoprotein glucose dehydrogenase"/>
    <property type="match status" value="1"/>
</dbReference>
<keyword evidence="4" id="KW-1185">Reference proteome</keyword>
<name>A0ABQ5P792_9ACTN</name>
<dbReference type="InterPro" id="IPR012938">
    <property type="entry name" value="Glc/Sorbosone_DH"/>
</dbReference>
<feature type="domain" description="Glucose/Sorbosone dehydrogenase" evidence="2">
    <location>
        <begin position="81"/>
        <end position="338"/>
    </location>
</feature>
<comment type="caution">
    <text evidence="3">The sequence shown here is derived from an EMBL/GenBank/DDBJ whole genome shotgun (WGS) entry which is preliminary data.</text>
</comment>
<dbReference type="Proteomes" id="UP001291653">
    <property type="component" value="Unassembled WGS sequence"/>
</dbReference>
<dbReference type="RefSeq" id="WP_323450343.1">
    <property type="nucleotide sequence ID" value="NZ_BSBI01000014.1"/>
</dbReference>
<keyword evidence="1" id="KW-0732">Signal</keyword>
<reference evidence="3 4" key="1">
    <citation type="submission" date="2022-10" db="EMBL/GenBank/DDBJ databases">
        <title>Draft genome sequence of Streptomyces sp. YSPA8.</title>
        <authorList>
            <person name="Moriuchi R."/>
            <person name="Dohra H."/>
            <person name="Yamamura H."/>
            <person name="Kodani S."/>
        </authorList>
    </citation>
    <scope>NUCLEOTIDE SEQUENCE [LARGE SCALE GENOMIC DNA]</scope>
    <source>
        <strain evidence="3 4">YSPA8</strain>
    </source>
</reference>
<dbReference type="Pfam" id="PF07995">
    <property type="entry name" value="GSDH"/>
    <property type="match status" value="1"/>
</dbReference>
<evidence type="ECO:0000313" key="3">
    <source>
        <dbReference type="EMBL" id="GLF98363.1"/>
    </source>
</evidence>
<feature type="chain" id="PRO_5047125505" evidence="1">
    <location>
        <begin position="28"/>
        <end position="490"/>
    </location>
</feature>